<protein>
    <submittedName>
        <fullName evidence="4">Uncharacterized protein</fullName>
    </submittedName>
</protein>
<sequence length="553" mass="62253">MVTKQECSPLQLLREHLQKTLNSKLPYGGQAFRVQCLLQKGSLMVLAQHRAKIQPDVEQIVVQLQEDIQNYRPWLSHQGRIFVRVAGEKRPYFSRSFKLEEQSAAQSLPEGTPTRSQSLPPTQESSRLSMWVWGIGGLLGLMVAGGIMYMMTRPCAIATCVPLETAQRLRQVAVQTSETTDDPQRLIQAQQQLEQAIGQAQRIPVWSPYFQQAQDFLRVNEQRFDNLNHIVTAFSQATEAAQLSLNPPHPLETWQTVENLWQGAIHNLEEALSAQALYPLVNIKLKEYQQNLEAIQNRIQVEQQANQNLERAKQAADLAKTRQGIAQSLENWQQAYASWETAINGLRNIPQGTQAQVEASQLLDVYKTQFQASRERLLKEEIASETYNQALTLADKAKDFEQNQELALAVGHWSQALKYLQQVPRDSFYYSKASPLVSAYQGSLQVAENKLQQANRLEQARNDLNQTCAGLPKICEYTVSENLLKVTLTADYVTTVRQTLIQARGSGDLTTFTSVDEHVESVQNALESISQTAGIALELYDPEGKLMGTHVPN</sequence>
<evidence type="ECO:0000313" key="4">
    <source>
        <dbReference type="EMBL" id="MDJ1176062.1"/>
    </source>
</evidence>
<gene>
    <name evidence="4" type="ORF">PMG25_18415</name>
</gene>
<feature type="coiled-coil region" evidence="1">
    <location>
        <begin position="437"/>
        <end position="467"/>
    </location>
</feature>
<feature type="compositionally biased region" description="Polar residues" evidence="2">
    <location>
        <begin position="113"/>
        <end position="123"/>
    </location>
</feature>
<dbReference type="Proteomes" id="UP001235849">
    <property type="component" value="Unassembled WGS sequence"/>
</dbReference>
<dbReference type="EMBL" id="JAQOSO010000096">
    <property type="protein sequence ID" value="MDJ1176062.1"/>
    <property type="molecule type" value="Genomic_DNA"/>
</dbReference>
<evidence type="ECO:0000256" key="1">
    <source>
        <dbReference type="SAM" id="Coils"/>
    </source>
</evidence>
<proteinExistence type="predicted"/>
<keyword evidence="5" id="KW-1185">Reference proteome</keyword>
<reference evidence="4 5" key="1">
    <citation type="submission" date="2023-01" db="EMBL/GenBank/DDBJ databases">
        <title>Novel diversity within Roseofilum (Cyanobacteria; Desertifilaceae) from marine benthic mats with descriptions of four novel species.</title>
        <authorList>
            <person name="Wang Y."/>
            <person name="Berthold D.E."/>
            <person name="Hu J."/>
            <person name="Lefler F.W."/>
            <person name="Laughinghouse H.D. IV."/>
        </authorList>
    </citation>
    <scope>NUCLEOTIDE SEQUENCE [LARGE SCALE GENOMIC DNA]</scope>
    <source>
        <strain evidence="4 5">BLCC-M114</strain>
    </source>
</reference>
<accession>A0ABT7BB66</accession>
<feature type="coiled-coil region" evidence="1">
    <location>
        <begin position="278"/>
        <end position="322"/>
    </location>
</feature>
<evidence type="ECO:0000313" key="5">
    <source>
        <dbReference type="Proteomes" id="UP001235849"/>
    </source>
</evidence>
<dbReference type="RefSeq" id="WP_283768352.1">
    <property type="nucleotide sequence ID" value="NZ_JAQOSO010000096.1"/>
</dbReference>
<feature type="transmembrane region" description="Helical" evidence="3">
    <location>
        <begin position="130"/>
        <end position="151"/>
    </location>
</feature>
<name>A0ABT7BB66_9CYAN</name>
<evidence type="ECO:0000256" key="2">
    <source>
        <dbReference type="SAM" id="MobiDB-lite"/>
    </source>
</evidence>
<keyword evidence="3" id="KW-1133">Transmembrane helix</keyword>
<organism evidence="4 5">
    <name type="scientific">Roseofilum capinflatum BLCC-M114</name>
    <dbReference type="NCBI Taxonomy" id="3022440"/>
    <lineage>
        <taxon>Bacteria</taxon>
        <taxon>Bacillati</taxon>
        <taxon>Cyanobacteriota</taxon>
        <taxon>Cyanophyceae</taxon>
        <taxon>Desertifilales</taxon>
        <taxon>Desertifilaceae</taxon>
        <taxon>Roseofilum</taxon>
        <taxon>Roseofilum capinflatum</taxon>
    </lineage>
</organism>
<evidence type="ECO:0000256" key="3">
    <source>
        <dbReference type="SAM" id="Phobius"/>
    </source>
</evidence>
<keyword evidence="3" id="KW-0472">Membrane</keyword>
<feature type="region of interest" description="Disordered" evidence="2">
    <location>
        <begin position="103"/>
        <end position="123"/>
    </location>
</feature>
<comment type="caution">
    <text evidence="4">The sequence shown here is derived from an EMBL/GenBank/DDBJ whole genome shotgun (WGS) entry which is preliminary data.</text>
</comment>
<keyword evidence="1" id="KW-0175">Coiled coil</keyword>
<keyword evidence="3" id="KW-0812">Transmembrane</keyword>